<evidence type="ECO:0000313" key="1">
    <source>
        <dbReference type="EMBL" id="KAB8300465.1"/>
    </source>
</evidence>
<comment type="caution">
    <text evidence="1">The sequence shown here is derived from an EMBL/GenBank/DDBJ whole genome shotgun (WGS) entry which is preliminary data.</text>
</comment>
<dbReference type="Proteomes" id="UP000326757">
    <property type="component" value="Unassembled WGS sequence"/>
</dbReference>
<sequence length="102" mass="11953">MEKELGRKELGRKELGRKELGRKELGRKELGRKELNKSDMKQKIFQLNWQKRHGIRKIKKIIQNEPHPIVIYSIGKVSIIQTDAMKSSLFPICPLLKFQSTI</sequence>
<organism evidence="1 2">
    <name type="scientific">Monilinia laxa</name>
    <name type="common">Brown rot fungus</name>
    <name type="synonym">Sclerotinia laxa</name>
    <dbReference type="NCBI Taxonomy" id="61186"/>
    <lineage>
        <taxon>Eukaryota</taxon>
        <taxon>Fungi</taxon>
        <taxon>Dikarya</taxon>
        <taxon>Ascomycota</taxon>
        <taxon>Pezizomycotina</taxon>
        <taxon>Leotiomycetes</taxon>
        <taxon>Helotiales</taxon>
        <taxon>Sclerotiniaceae</taxon>
        <taxon>Monilinia</taxon>
    </lineage>
</organism>
<reference evidence="1 2" key="1">
    <citation type="submission" date="2019-06" db="EMBL/GenBank/DDBJ databases">
        <title>Genome Sequence of the Brown Rot Fungal Pathogen Monilinia laxa.</title>
        <authorList>
            <person name="De Miccolis Angelini R.M."/>
            <person name="Landi L."/>
            <person name="Abate D."/>
            <person name="Pollastro S."/>
            <person name="Romanazzi G."/>
            <person name="Faretra F."/>
        </authorList>
    </citation>
    <scope>NUCLEOTIDE SEQUENCE [LARGE SCALE GENOMIC DNA]</scope>
    <source>
        <strain evidence="1 2">Mlax316</strain>
    </source>
</reference>
<dbReference type="EMBL" id="VIGI01000005">
    <property type="protein sequence ID" value="KAB8300465.1"/>
    <property type="molecule type" value="Genomic_DNA"/>
</dbReference>
<evidence type="ECO:0000313" key="2">
    <source>
        <dbReference type="Proteomes" id="UP000326757"/>
    </source>
</evidence>
<gene>
    <name evidence="1" type="ORF">EYC80_000635</name>
</gene>
<protein>
    <submittedName>
        <fullName evidence="1">Uncharacterized protein</fullName>
    </submittedName>
</protein>
<dbReference type="OrthoDB" id="378365at2759"/>
<proteinExistence type="predicted"/>
<accession>A0A5N6KBA7</accession>
<dbReference type="AlphaFoldDB" id="A0A5N6KBA7"/>
<keyword evidence="2" id="KW-1185">Reference proteome</keyword>
<name>A0A5N6KBA7_MONLA</name>